<dbReference type="SUPFAM" id="SSF63501">
    <property type="entry name" value="Frizzled cysteine-rich domain"/>
    <property type="match status" value="1"/>
</dbReference>
<keyword evidence="1" id="KW-0217">Developmental protein</keyword>
<feature type="domain" description="FZ" evidence="5">
    <location>
        <begin position="94"/>
        <end position="179"/>
    </location>
</feature>
<reference evidence="6" key="1">
    <citation type="submission" date="2014-12" db="EMBL/GenBank/DDBJ databases">
        <title>Insight into the proteome of Arion vulgaris.</title>
        <authorList>
            <person name="Aradska J."/>
            <person name="Bulat T."/>
            <person name="Smidak R."/>
            <person name="Sarate P."/>
            <person name="Gangsoo J."/>
            <person name="Sialana F."/>
            <person name="Bilban M."/>
            <person name="Lubec G."/>
        </authorList>
    </citation>
    <scope>NUCLEOTIDE SEQUENCE</scope>
    <source>
        <tissue evidence="6">Skin</tissue>
    </source>
</reference>
<feature type="non-terminal residue" evidence="6">
    <location>
        <position position="1"/>
    </location>
</feature>
<dbReference type="Pfam" id="PF01392">
    <property type="entry name" value="Fz"/>
    <property type="match status" value="1"/>
</dbReference>
<evidence type="ECO:0000259" key="5">
    <source>
        <dbReference type="PROSITE" id="PS50038"/>
    </source>
</evidence>
<dbReference type="AlphaFoldDB" id="A0A0B6YXA3"/>
<dbReference type="GO" id="GO:0005886">
    <property type="term" value="C:plasma membrane"/>
    <property type="evidence" value="ECO:0007669"/>
    <property type="project" value="TreeGrafter"/>
</dbReference>
<dbReference type="GO" id="GO:0035567">
    <property type="term" value="P:non-canonical Wnt signaling pathway"/>
    <property type="evidence" value="ECO:0007669"/>
    <property type="project" value="TreeGrafter"/>
</dbReference>
<sequence length="179" mass="18540">FEDDVQCVHPLLHATPLISTATTSQTSTVITSTSNTRLTSAAPTSTSTTSAATTSASTTSQASPTTSTSTTSPTTTSTSTTSSTPGTTSGSGTTLTPKCEPLPSSYLCAQFGYTQTSFPNLWDSKSAEEANKTYYRLAERSVAAGCSINILFYTCSALFPACEGDGILKLPCTSYCEEA</sequence>
<accession>A0A0B6YXA3</accession>
<feature type="region of interest" description="Disordered" evidence="4">
    <location>
        <begin position="22"/>
        <end position="95"/>
    </location>
</feature>
<organism evidence="6">
    <name type="scientific">Arion vulgaris</name>
    <dbReference type="NCBI Taxonomy" id="1028688"/>
    <lineage>
        <taxon>Eukaryota</taxon>
        <taxon>Metazoa</taxon>
        <taxon>Spiralia</taxon>
        <taxon>Lophotrochozoa</taxon>
        <taxon>Mollusca</taxon>
        <taxon>Gastropoda</taxon>
        <taxon>Heterobranchia</taxon>
        <taxon>Euthyneura</taxon>
        <taxon>Panpulmonata</taxon>
        <taxon>Eupulmonata</taxon>
        <taxon>Stylommatophora</taxon>
        <taxon>Helicina</taxon>
        <taxon>Arionoidea</taxon>
        <taxon>Arionidae</taxon>
        <taxon>Arion</taxon>
    </lineage>
</organism>
<evidence type="ECO:0000313" key="6">
    <source>
        <dbReference type="EMBL" id="CEK60777.1"/>
    </source>
</evidence>
<gene>
    <name evidence="6" type="primary">ORF40353</name>
</gene>
<protein>
    <recommendedName>
        <fullName evidence="5">FZ domain-containing protein</fullName>
    </recommendedName>
</protein>
<dbReference type="PROSITE" id="PS50038">
    <property type="entry name" value="FZ"/>
    <property type="match status" value="1"/>
</dbReference>
<feature type="compositionally biased region" description="Low complexity" evidence="4">
    <location>
        <begin position="22"/>
        <end position="94"/>
    </location>
</feature>
<dbReference type="GO" id="GO:0017147">
    <property type="term" value="F:Wnt-protein binding"/>
    <property type="evidence" value="ECO:0007669"/>
    <property type="project" value="TreeGrafter"/>
</dbReference>
<dbReference type="Gene3D" id="1.10.2000.10">
    <property type="entry name" value="Frizzled cysteine-rich domain"/>
    <property type="match status" value="1"/>
</dbReference>
<dbReference type="PANTHER" id="PTHR11309">
    <property type="entry name" value="FRIZZLED"/>
    <property type="match status" value="1"/>
</dbReference>
<dbReference type="EMBL" id="HACG01013912">
    <property type="protein sequence ID" value="CEK60777.1"/>
    <property type="molecule type" value="Transcribed_RNA"/>
</dbReference>
<evidence type="ECO:0000256" key="1">
    <source>
        <dbReference type="ARBA" id="ARBA00022473"/>
    </source>
</evidence>
<keyword evidence="2" id="KW-1015">Disulfide bond</keyword>
<comment type="caution">
    <text evidence="3">Lacks conserved residue(s) required for the propagation of feature annotation.</text>
</comment>
<dbReference type="InterPro" id="IPR020067">
    <property type="entry name" value="Frizzled_dom"/>
</dbReference>
<dbReference type="GO" id="GO:0060070">
    <property type="term" value="P:canonical Wnt signaling pathway"/>
    <property type="evidence" value="ECO:0007669"/>
    <property type="project" value="TreeGrafter"/>
</dbReference>
<proteinExistence type="predicted"/>
<dbReference type="InterPro" id="IPR036790">
    <property type="entry name" value="Frizzled_dom_sf"/>
</dbReference>
<dbReference type="CDD" id="cd07066">
    <property type="entry name" value="CRD_FZ"/>
    <property type="match status" value="1"/>
</dbReference>
<evidence type="ECO:0000256" key="2">
    <source>
        <dbReference type="ARBA" id="ARBA00023157"/>
    </source>
</evidence>
<dbReference type="GO" id="GO:0042813">
    <property type="term" value="F:Wnt receptor activity"/>
    <property type="evidence" value="ECO:0007669"/>
    <property type="project" value="TreeGrafter"/>
</dbReference>
<name>A0A0B6YXA3_9EUPU</name>
<dbReference type="InterPro" id="IPR015526">
    <property type="entry name" value="Frizzled/SFRP"/>
</dbReference>
<evidence type="ECO:0000256" key="4">
    <source>
        <dbReference type="SAM" id="MobiDB-lite"/>
    </source>
</evidence>
<evidence type="ECO:0000256" key="3">
    <source>
        <dbReference type="PROSITE-ProRule" id="PRU00090"/>
    </source>
</evidence>
<feature type="non-terminal residue" evidence="6">
    <location>
        <position position="179"/>
    </location>
</feature>